<protein>
    <submittedName>
        <fullName evidence="3">Uncharacterized protein</fullName>
    </submittedName>
</protein>
<evidence type="ECO:0000256" key="1">
    <source>
        <dbReference type="SAM" id="MobiDB-lite"/>
    </source>
</evidence>
<dbReference type="Proteomes" id="UP000295060">
    <property type="component" value="Unassembled WGS sequence"/>
</dbReference>
<sequence length="212" mass="22658">MARKRKRRGGAPGRAGRTAPGQAGGTPAVAATRRTSAPVPWAVFWLAVIMFASIGLPEDWILLWSKDDGPQAAQSAVLIGGFVATTVLLHAIVVLQLAARSGADDVVRSAKDTYQIALARTGIGVLVGTTMVFLQFNGAPDGIKVTSVLSDAATVGGIVGLIACVPHNVWVTFTTLRRMRAERLPHWFKVQMTLAVIDTYLLYRLLLLITTI</sequence>
<evidence type="ECO:0000313" key="3">
    <source>
        <dbReference type="EMBL" id="TDW92748.1"/>
    </source>
</evidence>
<reference evidence="3 4" key="1">
    <citation type="submission" date="2019-03" db="EMBL/GenBank/DDBJ databases">
        <title>Genomic Encyclopedia of Type Strains, Phase III (KMG-III): the genomes of soil and plant-associated and newly described type strains.</title>
        <authorList>
            <person name="Whitman W."/>
        </authorList>
    </citation>
    <scope>NUCLEOTIDE SEQUENCE [LARGE SCALE GENOMIC DNA]</scope>
    <source>
        <strain evidence="3 4">VKMAc-2574</strain>
    </source>
</reference>
<dbReference type="EMBL" id="SODU01000001">
    <property type="protein sequence ID" value="TDW92748.1"/>
    <property type="molecule type" value="Genomic_DNA"/>
</dbReference>
<feature type="compositionally biased region" description="Low complexity" evidence="1">
    <location>
        <begin position="14"/>
        <end position="30"/>
    </location>
</feature>
<feature type="transmembrane region" description="Helical" evidence="2">
    <location>
        <begin position="76"/>
        <end position="97"/>
    </location>
</feature>
<evidence type="ECO:0000313" key="4">
    <source>
        <dbReference type="Proteomes" id="UP000295060"/>
    </source>
</evidence>
<organism evidence="3 4">
    <name type="scientific">Kribbella pratensis</name>
    <dbReference type="NCBI Taxonomy" id="2512112"/>
    <lineage>
        <taxon>Bacteria</taxon>
        <taxon>Bacillati</taxon>
        <taxon>Actinomycetota</taxon>
        <taxon>Actinomycetes</taxon>
        <taxon>Propionibacteriales</taxon>
        <taxon>Kribbellaceae</taxon>
        <taxon>Kribbella</taxon>
    </lineage>
</organism>
<name>A0ABY2FI26_9ACTN</name>
<evidence type="ECO:0000256" key="2">
    <source>
        <dbReference type="SAM" id="Phobius"/>
    </source>
</evidence>
<keyword evidence="2" id="KW-0472">Membrane</keyword>
<feature type="transmembrane region" description="Helical" evidence="2">
    <location>
        <begin position="148"/>
        <end position="171"/>
    </location>
</feature>
<feature type="transmembrane region" description="Helical" evidence="2">
    <location>
        <begin position="39"/>
        <end position="56"/>
    </location>
</feature>
<dbReference type="RefSeq" id="WP_134125626.1">
    <property type="nucleotide sequence ID" value="NZ_SODU01000001.1"/>
</dbReference>
<feature type="region of interest" description="Disordered" evidence="1">
    <location>
        <begin position="1"/>
        <end position="30"/>
    </location>
</feature>
<comment type="caution">
    <text evidence="3">The sequence shown here is derived from an EMBL/GenBank/DDBJ whole genome shotgun (WGS) entry which is preliminary data.</text>
</comment>
<keyword evidence="2" id="KW-1133">Transmembrane helix</keyword>
<keyword evidence="2" id="KW-0812">Transmembrane</keyword>
<feature type="transmembrane region" description="Helical" evidence="2">
    <location>
        <begin position="117"/>
        <end position="136"/>
    </location>
</feature>
<accession>A0ABY2FI26</accession>
<gene>
    <name evidence="3" type="ORF">EV137_0008</name>
</gene>
<proteinExistence type="predicted"/>
<keyword evidence="4" id="KW-1185">Reference proteome</keyword>